<evidence type="ECO:0000313" key="2">
    <source>
        <dbReference type="EMBL" id="WCT14730.1"/>
    </source>
</evidence>
<feature type="signal peptide" evidence="1">
    <location>
        <begin position="1"/>
        <end position="18"/>
    </location>
</feature>
<protein>
    <submittedName>
        <fullName evidence="2">Uncharacterized protein</fullName>
    </submittedName>
</protein>
<sequence>MFKSLFIAASFIACGALAKAQSLNSYKLAPLDNSKTLSNQLPQFKIDTSFTYKLPQTVPYTQFMPVQPLQKDYSEFLTADNFNSNMPVVKLQSTDKMPVLKLGDSETTHYTMLIKRIGSEATNDKPRP</sequence>
<gene>
    <name evidence="2" type="ORF">PQO05_12365</name>
</gene>
<accession>A0ABY7TDY7</accession>
<organism evidence="2 3">
    <name type="scientific">Mucilaginibacter jinjuensis</name>
    <dbReference type="NCBI Taxonomy" id="1176721"/>
    <lineage>
        <taxon>Bacteria</taxon>
        <taxon>Pseudomonadati</taxon>
        <taxon>Bacteroidota</taxon>
        <taxon>Sphingobacteriia</taxon>
        <taxon>Sphingobacteriales</taxon>
        <taxon>Sphingobacteriaceae</taxon>
        <taxon>Mucilaginibacter</taxon>
    </lineage>
</organism>
<evidence type="ECO:0000256" key="1">
    <source>
        <dbReference type="SAM" id="SignalP"/>
    </source>
</evidence>
<feature type="chain" id="PRO_5047116231" evidence="1">
    <location>
        <begin position="19"/>
        <end position="128"/>
    </location>
</feature>
<name>A0ABY7TDY7_9SPHI</name>
<evidence type="ECO:0000313" key="3">
    <source>
        <dbReference type="Proteomes" id="UP001216139"/>
    </source>
</evidence>
<keyword evidence="1" id="KW-0732">Signal</keyword>
<keyword evidence="3" id="KW-1185">Reference proteome</keyword>
<dbReference type="RefSeq" id="WP_273633225.1">
    <property type="nucleotide sequence ID" value="NZ_CP117167.1"/>
</dbReference>
<dbReference type="Proteomes" id="UP001216139">
    <property type="component" value="Chromosome"/>
</dbReference>
<dbReference type="EMBL" id="CP117167">
    <property type="protein sequence ID" value="WCT14730.1"/>
    <property type="molecule type" value="Genomic_DNA"/>
</dbReference>
<proteinExistence type="predicted"/>
<reference evidence="2 3" key="1">
    <citation type="submission" date="2023-02" db="EMBL/GenBank/DDBJ databases">
        <title>Genome sequence of Mucilaginibacter jinjuensis strain KACC 16571.</title>
        <authorList>
            <person name="Kim S."/>
            <person name="Heo J."/>
            <person name="Kwon S.-W."/>
        </authorList>
    </citation>
    <scope>NUCLEOTIDE SEQUENCE [LARGE SCALE GENOMIC DNA]</scope>
    <source>
        <strain evidence="2 3">KACC 16571</strain>
    </source>
</reference>